<dbReference type="STRING" id="34004.SAMN04488021_10769"/>
<dbReference type="GO" id="GO:0004067">
    <property type="term" value="F:asparaginase activity"/>
    <property type="evidence" value="ECO:0007669"/>
    <property type="project" value="UniProtKB-UniRule"/>
</dbReference>
<reference evidence="7 8" key="1">
    <citation type="submission" date="2016-10" db="EMBL/GenBank/DDBJ databases">
        <authorList>
            <person name="de Groot N.N."/>
        </authorList>
    </citation>
    <scope>NUCLEOTIDE SEQUENCE [LARGE SCALE GENOMIC DNA]</scope>
    <source>
        <strain evidence="7 8">DSM 8537</strain>
    </source>
</reference>
<evidence type="ECO:0000313" key="8">
    <source>
        <dbReference type="Proteomes" id="UP000183635"/>
    </source>
</evidence>
<feature type="active site" evidence="4">
    <location>
        <position position="26"/>
    </location>
</feature>
<dbReference type="InterPro" id="IPR027474">
    <property type="entry name" value="L-asparaginase_N"/>
</dbReference>
<accession>A0A1I2Z610</accession>
<dbReference type="PANTHER" id="PTHR11707:SF28">
    <property type="entry name" value="60 KDA LYSOPHOSPHOLIPASE"/>
    <property type="match status" value="1"/>
</dbReference>
<dbReference type="Gene3D" id="3.40.50.1170">
    <property type="entry name" value="L-asparaginase, N-terminal domain"/>
    <property type="match status" value="1"/>
</dbReference>
<organism evidence="7 8">
    <name type="scientific">Paracoccus aminovorans</name>
    <dbReference type="NCBI Taxonomy" id="34004"/>
    <lineage>
        <taxon>Bacteria</taxon>
        <taxon>Pseudomonadati</taxon>
        <taxon>Pseudomonadota</taxon>
        <taxon>Alphaproteobacteria</taxon>
        <taxon>Rhodobacterales</taxon>
        <taxon>Paracoccaceae</taxon>
        <taxon>Paracoccus</taxon>
    </lineage>
</organism>
<proteinExistence type="inferred from homology"/>
<dbReference type="SUPFAM" id="SSF53774">
    <property type="entry name" value="Glutaminase/Asparaginase"/>
    <property type="match status" value="1"/>
</dbReference>
<dbReference type="SMART" id="SM00870">
    <property type="entry name" value="Asparaginase"/>
    <property type="match status" value="1"/>
</dbReference>
<dbReference type="PIRSF" id="PIRSF001220">
    <property type="entry name" value="L-ASNase_gatD"/>
    <property type="match status" value="1"/>
</dbReference>
<dbReference type="InterPro" id="IPR006034">
    <property type="entry name" value="Asparaginase/glutaminase-like"/>
</dbReference>
<feature type="active site" description="O-isoaspartyl threonine intermediate" evidence="2">
    <location>
        <position position="26"/>
    </location>
</feature>
<dbReference type="InterPro" id="IPR037152">
    <property type="entry name" value="L-asparaginase_N_sf"/>
</dbReference>
<dbReference type="GO" id="GO:0006520">
    <property type="term" value="P:amino acid metabolic process"/>
    <property type="evidence" value="ECO:0007669"/>
    <property type="project" value="InterPro"/>
</dbReference>
<dbReference type="PROSITE" id="PS51732">
    <property type="entry name" value="ASN_GLN_ASE_3"/>
    <property type="match status" value="1"/>
</dbReference>
<feature type="domain" description="Asparaginase/glutaminase C-terminal" evidence="6">
    <location>
        <begin position="201"/>
        <end position="316"/>
    </location>
</feature>
<protein>
    <submittedName>
        <fullName evidence="7">L-asparaginase</fullName>
    </submittedName>
</protein>
<dbReference type="SFLD" id="SFLDS00057">
    <property type="entry name" value="Glutaminase/Asparaginase"/>
    <property type="match status" value="1"/>
</dbReference>
<dbReference type="PANTHER" id="PTHR11707">
    <property type="entry name" value="L-ASPARAGINASE"/>
    <property type="match status" value="1"/>
</dbReference>
<comment type="similarity">
    <text evidence="1">Belongs to the asparaginase 1 family.</text>
</comment>
<dbReference type="PRINTS" id="PR00139">
    <property type="entry name" value="ASNGLNASE"/>
</dbReference>
<evidence type="ECO:0000313" key="7">
    <source>
        <dbReference type="EMBL" id="SFH33348.1"/>
    </source>
</evidence>
<keyword evidence="8" id="KW-1185">Reference proteome</keyword>
<dbReference type="RefSeq" id="WP_211657831.1">
    <property type="nucleotide sequence ID" value="NZ_CBCRYP010000051.1"/>
</dbReference>
<feature type="binding site" evidence="3">
    <location>
        <position position="67"/>
    </location>
    <ligand>
        <name>substrate</name>
    </ligand>
</feature>
<dbReference type="Pfam" id="PF00710">
    <property type="entry name" value="Asparaginase"/>
    <property type="match status" value="1"/>
</dbReference>
<dbReference type="Proteomes" id="UP000183635">
    <property type="component" value="Unassembled WGS sequence"/>
</dbReference>
<gene>
    <name evidence="7" type="ORF">SAMN04488021_10769</name>
</gene>
<dbReference type="Pfam" id="PF17763">
    <property type="entry name" value="Asparaginase_C"/>
    <property type="match status" value="1"/>
</dbReference>
<dbReference type="EMBL" id="FOPU01000007">
    <property type="protein sequence ID" value="SFH33348.1"/>
    <property type="molecule type" value="Genomic_DNA"/>
</dbReference>
<dbReference type="Gene3D" id="3.40.50.40">
    <property type="match status" value="1"/>
</dbReference>
<dbReference type="AlphaFoldDB" id="A0A1I2Z610"/>
<dbReference type="InterPro" id="IPR040919">
    <property type="entry name" value="Asparaginase_C"/>
</dbReference>
<evidence type="ECO:0000256" key="2">
    <source>
        <dbReference type="PIRSR" id="PIRSR001220-1"/>
    </source>
</evidence>
<evidence type="ECO:0000259" key="6">
    <source>
        <dbReference type="Pfam" id="PF17763"/>
    </source>
</evidence>
<dbReference type="PROSITE" id="PS00144">
    <property type="entry name" value="ASN_GLN_ASE_1"/>
    <property type="match status" value="1"/>
</dbReference>
<feature type="binding site" evidence="3">
    <location>
        <begin position="100"/>
        <end position="101"/>
    </location>
    <ligand>
        <name>substrate</name>
    </ligand>
</feature>
<evidence type="ECO:0000256" key="1">
    <source>
        <dbReference type="ARBA" id="ARBA00010518"/>
    </source>
</evidence>
<dbReference type="InterPro" id="IPR027473">
    <property type="entry name" value="L-asparaginase_C"/>
</dbReference>
<evidence type="ECO:0000256" key="3">
    <source>
        <dbReference type="PIRSR" id="PIRSR001220-2"/>
    </source>
</evidence>
<name>A0A1I2Z610_9RHOB</name>
<evidence type="ECO:0000259" key="5">
    <source>
        <dbReference type="Pfam" id="PF00710"/>
    </source>
</evidence>
<dbReference type="InterPro" id="IPR020827">
    <property type="entry name" value="Asparaginase/glutaminase_AS1"/>
</dbReference>
<dbReference type="PIRSF" id="PIRSF500176">
    <property type="entry name" value="L_ASNase"/>
    <property type="match status" value="1"/>
</dbReference>
<evidence type="ECO:0000256" key="4">
    <source>
        <dbReference type="PROSITE-ProRule" id="PRU10099"/>
    </source>
</evidence>
<feature type="domain" description="L-asparaginase N-terminal" evidence="5">
    <location>
        <begin position="18"/>
        <end position="182"/>
    </location>
</feature>
<dbReference type="InterPro" id="IPR036152">
    <property type="entry name" value="Asp/glu_Ase-like_sf"/>
</dbReference>
<sequence length="331" mass="33603">MRDPAEGGAAMRAGQPVLAVLATGGTIASRRGTDGAARPGLTGQELLALAPPLPAELRVQELLAKDSASLTLADMQRISDAVGAQLADPAIAGVVVLHGTDAMEETALLVQLQHLPAKPVVFTGAQFAADDPRSDGPRNLADALRAALRPAPGVALVFGCRVLPAWGLYKHASDSPQAFCRAAEEEPTVTRALPAPVSRLRVDIVAAHPGSDGLHLDASVAAGASGIVVSAMGSGNATPELVAAIARARAQGIVVVVSSRVPRGLLAPIYGGGGGGHDMRRAGAIHARLLRPGQARILLAALLANGCPEAEIARAFEGRAGLRLAGCKPCC</sequence>